<dbReference type="HOGENOM" id="CLU_288698_0_0_1"/>
<dbReference type="OMA" id="ATNFICW"/>
<dbReference type="AlphaFoldDB" id="G0VFM8"/>
<dbReference type="PANTHER" id="PTHR12658">
    <property type="entry name" value="BETA-TUBULIN COFACTOR D"/>
    <property type="match status" value="1"/>
</dbReference>
<keyword evidence="3" id="KW-1185">Reference proteome</keyword>
<dbReference type="KEGG" id="ncs:NCAS_0E02250"/>
<accession>G0VFM8</accession>
<dbReference type="Proteomes" id="UP000001640">
    <property type="component" value="Chromosome 5"/>
</dbReference>
<sequence length="1064" mass="122824">MENYTVSGIEKAIRSLNELQEDLDPDGQFIIRAIDKFQDDPIVIEKHLPKLTSALLDDFFFDDDSQDRFHSQLRKAEIFYHLAKITKLSTVSLHLKTNVFLISTILKLLQDNVTIENRKNDNRIWYLNYLLLAWLNNILKSPFDFKTVDTDIFPLVSQFKKFKLLDTIVCQIHSQLLFKNKELFIEKERDQQIDLLTWNYFLKNFTRTIASQSSIIQYIDKDQLSKLTNEIINHDSSSSTSINIPIIIKILPNLFLLNASIDNWDILESIISWFLSNLSLSSVDLRFNMAHSFNKIITILASSQFNELEMAMDLTHEIIDNTISILNDNKSHDLKDIDYLHTHLLIIAEAIKFITKQTPTLLQTITTEILPITLYFQQRRLTVIKGSQIKDASSFIIWSLVRCKQIPKEIIHETFKNAIACSLFDPDFLVRKASNAALQELLGRYGTLILDQNTIMKFIELPINDLKVSYHETIIKLYQLFASQYPIFWNHIINWLFRFNLMENLDLNMVKLTADAFVQLFKFNSQVLIEVQFQKTLSTLIDSSLMSSSTSKITRLSYLITELTPPSSDILPINDELCSRMTKMKEILFNLNSSLHVTMTPTRQFQFLTILKYFITLLTHGSFNFTHKESKLLIQIIKSLPTDPHSSNFEIFDQLIKKIISILSHDKIAIDNEFWVNLENLISSNNSLACSSLPYMEPLKFIDLMETNLGKLNCQSKSRIIDSLNEKMASSNYNKELIIPFLEKILPSFLNDYTITEQGDIGRLVRTSSCSLIANHYETFNFNHTEHPSSIIIPSLVRISMEPASGLKAIAFSTVSRIYNSENINDRLTFYKLNLMESPWKSEFWKGFIMTAGALYSSDLEITTYLDQFLNFYYHDLSSPKEQLELANELVRIIPTATQLKASMANNKSISTSNWDLMKFTITAWKFWERLLESNIKIPGGFNIKGVYAKLYNLYLVEKKQTLLRVGIIKLLPHLCVLYSQDPNSAKEQTNVFINTVLERMLVLIQRECATSSMTSVSVIMRTLMESLVQILLEFDGTTQLTNLKDASRNIETLKNLSLTNIIL</sequence>
<evidence type="ECO:0000313" key="3">
    <source>
        <dbReference type="Proteomes" id="UP000001640"/>
    </source>
</evidence>
<dbReference type="GO" id="GO:0048487">
    <property type="term" value="F:beta-tubulin binding"/>
    <property type="evidence" value="ECO:0007669"/>
    <property type="project" value="InterPro"/>
</dbReference>
<dbReference type="FunCoup" id="G0VFM8">
    <property type="interactions" value="221"/>
</dbReference>
<reference key="2">
    <citation type="submission" date="2011-08" db="EMBL/GenBank/DDBJ databases">
        <title>Genome sequence of Naumovozyma castellii.</title>
        <authorList>
            <person name="Gordon J.L."/>
            <person name="Armisen D."/>
            <person name="Proux-Wera E."/>
            <person name="OhEigeartaigh S.S."/>
            <person name="Byrne K.P."/>
            <person name="Wolfe K.H."/>
        </authorList>
    </citation>
    <scope>NUCLEOTIDE SEQUENCE</scope>
    <source>
        <strain>Type strain:CBS 4309</strain>
    </source>
</reference>
<feature type="domain" description="Tubulin-folding cofactor D ARM repeats" evidence="1">
    <location>
        <begin position="261"/>
        <end position="448"/>
    </location>
</feature>
<evidence type="ECO:0000259" key="1">
    <source>
        <dbReference type="Pfam" id="PF25767"/>
    </source>
</evidence>
<dbReference type="GO" id="GO:0005096">
    <property type="term" value="F:GTPase activator activity"/>
    <property type="evidence" value="ECO:0007669"/>
    <property type="project" value="InterPro"/>
</dbReference>
<dbReference type="InterPro" id="IPR033162">
    <property type="entry name" value="TBCD"/>
</dbReference>
<dbReference type="PANTHER" id="PTHR12658:SF0">
    <property type="entry name" value="TUBULIN-SPECIFIC CHAPERONE D"/>
    <property type="match status" value="1"/>
</dbReference>
<evidence type="ECO:0000313" key="2">
    <source>
        <dbReference type="EMBL" id="CCC70295.1"/>
    </source>
</evidence>
<dbReference type="InterPro" id="IPR058033">
    <property type="entry name" value="ARM_TBCD_2nd"/>
</dbReference>
<dbReference type="Pfam" id="PF23579">
    <property type="entry name" value="ARM_TBCD"/>
    <property type="match status" value="1"/>
</dbReference>
<dbReference type="GO" id="GO:0007021">
    <property type="term" value="P:tubulin complex assembly"/>
    <property type="evidence" value="ECO:0007669"/>
    <property type="project" value="InterPro"/>
</dbReference>
<dbReference type="SUPFAM" id="SSF48371">
    <property type="entry name" value="ARM repeat"/>
    <property type="match status" value="1"/>
</dbReference>
<dbReference type="GeneID" id="96903926"/>
<organism evidence="2 3">
    <name type="scientific">Naumovozyma castellii</name>
    <name type="common">Yeast</name>
    <name type="synonym">Saccharomyces castellii</name>
    <dbReference type="NCBI Taxonomy" id="27288"/>
    <lineage>
        <taxon>Eukaryota</taxon>
        <taxon>Fungi</taxon>
        <taxon>Dikarya</taxon>
        <taxon>Ascomycota</taxon>
        <taxon>Saccharomycotina</taxon>
        <taxon>Saccharomycetes</taxon>
        <taxon>Saccharomycetales</taxon>
        <taxon>Saccharomycetaceae</taxon>
        <taxon>Naumovozyma</taxon>
    </lineage>
</organism>
<dbReference type="InParanoid" id="G0VFM8"/>
<dbReference type="Pfam" id="PF25767">
    <property type="entry name" value="ARM_TBCD_2nd"/>
    <property type="match status" value="1"/>
</dbReference>
<reference evidence="2 3" key="1">
    <citation type="journal article" date="2011" name="Proc. Natl. Acad. Sci. U.S.A.">
        <title>Evolutionary erosion of yeast sex chromosomes by mating-type switching accidents.</title>
        <authorList>
            <person name="Gordon J.L."/>
            <person name="Armisen D."/>
            <person name="Proux-Wera E."/>
            <person name="Oheigeartaigh S.S."/>
            <person name="Byrne K.P."/>
            <person name="Wolfe K.H."/>
        </authorList>
    </citation>
    <scope>NUCLEOTIDE SEQUENCE [LARGE SCALE GENOMIC DNA]</scope>
    <source>
        <strain evidence="3">ATCC 76901 / BCRC 22586 / CBS 4309 / NBRC 1992 / NRRL Y-12630</strain>
    </source>
</reference>
<dbReference type="eggNOG" id="KOG1943">
    <property type="taxonomic scope" value="Eukaryota"/>
</dbReference>
<dbReference type="STRING" id="1064592.G0VFM8"/>
<protein>
    <recommendedName>
        <fullName evidence="1">Tubulin-folding cofactor D ARM repeats domain-containing protein</fullName>
    </recommendedName>
</protein>
<name>G0VFM8_NAUCA</name>
<proteinExistence type="predicted"/>
<gene>
    <name evidence="2" type="primary">NCAS0E02250</name>
    <name evidence="2" type="ordered locus">NCAS_0E02250</name>
</gene>
<dbReference type="EMBL" id="HE576756">
    <property type="protein sequence ID" value="CCC70295.1"/>
    <property type="molecule type" value="Genomic_DNA"/>
</dbReference>
<dbReference type="RefSeq" id="XP_003676654.1">
    <property type="nucleotide sequence ID" value="XM_003676606.1"/>
</dbReference>
<dbReference type="InterPro" id="IPR016024">
    <property type="entry name" value="ARM-type_fold"/>
</dbReference>
<dbReference type="GO" id="GO:0007023">
    <property type="term" value="P:post-chaperonin tubulin folding pathway"/>
    <property type="evidence" value="ECO:0007669"/>
    <property type="project" value="InterPro"/>
</dbReference>
<dbReference type="GO" id="GO:0000226">
    <property type="term" value="P:microtubule cytoskeleton organization"/>
    <property type="evidence" value="ECO:0007669"/>
    <property type="project" value="TreeGrafter"/>
</dbReference>
<dbReference type="OrthoDB" id="10253476at2759"/>